<reference evidence="1 2" key="1">
    <citation type="submission" date="2020-12" db="EMBL/GenBank/DDBJ databases">
        <title>FDA dAtabase for Regulatory Grade micrObial Sequences (FDA-ARGOS): Supporting development and validation of Infectious Disease Dx tests.</title>
        <authorList>
            <person name="Sproer C."/>
            <person name="Gronow S."/>
            <person name="Severitt S."/>
            <person name="Schroder I."/>
            <person name="Tallon L."/>
            <person name="Sadzewicz L."/>
            <person name="Zhao X."/>
            <person name="Boylan J."/>
            <person name="Ott S."/>
            <person name="Bowen H."/>
            <person name="Vavikolanu K."/>
            <person name="Mehta A."/>
            <person name="Aluvathingal J."/>
            <person name="Nadendla S."/>
            <person name="Lowell S."/>
            <person name="Myers T."/>
            <person name="Yan Y."/>
            <person name="Sichtig H."/>
        </authorList>
    </citation>
    <scope>NUCLEOTIDE SEQUENCE [LARGE SCALE GENOMIC DNA]</scope>
    <source>
        <strain evidence="1 2">FDAARGOS_990</strain>
    </source>
</reference>
<proteinExistence type="predicted"/>
<dbReference type="InterPro" id="IPR010281">
    <property type="entry name" value="DUF885"/>
</dbReference>
<protein>
    <submittedName>
        <fullName evidence="1">DUF885 domain-containing protein</fullName>
    </submittedName>
</protein>
<gene>
    <name evidence="1" type="ORF">I6H47_09725</name>
</gene>
<dbReference type="RefSeq" id="WP_198498363.1">
    <property type="nucleotide sequence ID" value="NZ_CP065989.1"/>
</dbReference>
<dbReference type="PANTHER" id="PTHR33361:SF2">
    <property type="entry name" value="DUF885 DOMAIN-CONTAINING PROTEIN"/>
    <property type="match status" value="1"/>
</dbReference>
<dbReference type="EMBL" id="CP065989">
    <property type="protein sequence ID" value="QQB13138.1"/>
    <property type="molecule type" value="Genomic_DNA"/>
</dbReference>
<organism evidence="1 2">
    <name type="scientific">Brevibacterium casei</name>
    <dbReference type="NCBI Taxonomy" id="33889"/>
    <lineage>
        <taxon>Bacteria</taxon>
        <taxon>Bacillati</taxon>
        <taxon>Actinomycetota</taxon>
        <taxon>Actinomycetes</taxon>
        <taxon>Micrococcales</taxon>
        <taxon>Brevibacteriaceae</taxon>
        <taxon>Brevibacterium</taxon>
    </lineage>
</organism>
<name>A0A7T3ZWV0_9MICO</name>
<dbReference type="PANTHER" id="PTHR33361">
    <property type="entry name" value="GLR0591 PROTEIN"/>
    <property type="match status" value="1"/>
</dbReference>
<dbReference type="Proteomes" id="UP000595374">
    <property type="component" value="Chromosome"/>
</dbReference>
<evidence type="ECO:0000313" key="1">
    <source>
        <dbReference type="EMBL" id="QQB13138.1"/>
    </source>
</evidence>
<sequence length="559" mass="61508">MTEKRTPSAVDAVAEEYVDRSLALSPSLALYLGIDGAKGFDDFSPAGLAAHHELTVETLAKLDEVEASADLDDIDRVTIDAMRDRLGVDRDLYDAGFIHASLNVIASPVQDMRDIFDLMPTATVADWETVDETLAAIPASVTGYEESLALAKDRGQVAARIQIEKVIDQVQAIAGDESPYLTVIAGADDVAEVPQTLRDDLASHAEAARTAFAGLADFLASELLPVAPENEAAGRAAYALHSRDFLGAEIDFDETYAWGLAELERIDAEQRRVAEQIMPGVDLFDVMKALDKDPERMLVGKEALREWMQGVADEAIAELGKTHFDIPEPVRTIECMIAPSSTGGIYYTGPTDDFSRPGRMWWSVPEGVTEFATWQEKTTVYHEGVPGHHLQVGQATYVSDTLNRWRRLMCWVSGHGEGWALYAEKLMADLGYLDDPADYLGMLDSQRLRAARVVLDIGFHLGLEAPESLGGGTWDREKAWQFLTDNVAMDRSFLAFELDRYLGWPGQAPSYKIGQRLWEQFRDEAAAEAGEDFDLKAFHSKALGLGSVGLDTLGRAMRR</sequence>
<evidence type="ECO:0000313" key="2">
    <source>
        <dbReference type="Proteomes" id="UP000595374"/>
    </source>
</evidence>
<accession>A0A7T3ZWV0</accession>
<dbReference type="Pfam" id="PF05960">
    <property type="entry name" value="DUF885"/>
    <property type="match status" value="1"/>
</dbReference>
<dbReference type="AlphaFoldDB" id="A0A7T3ZWV0"/>